<organism evidence="2 3">
    <name type="scientific">Thalassoglobus polymorphus</name>
    <dbReference type="NCBI Taxonomy" id="2527994"/>
    <lineage>
        <taxon>Bacteria</taxon>
        <taxon>Pseudomonadati</taxon>
        <taxon>Planctomycetota</taxon>
        <taxon>Planctomycetia</taxon>
        <taxon>Planctomycetales</taxon>
        <taxon>Planctomycetaceae</taxon>
        <taxon>Thalassoglobus</taxon>
    </lineage>
</organism>
<dbReference type="RefSeq" id="WP_145195065.1">
    <property type="nucleotide sequence ID" value="NZ_CP036267.1"/>
</dbReference>
<accession>A0A517QGT3</accession>
<keyword evidence="3" id="KW-1185">Reference proteome</keyword>
<dbReference type="OrthoDB" id="291901at2"/>
<dbReference type="KEGG" id="tpol:Mal48_00710"/>
<proteinExistence type="predicted"/>
<name>A0A517QGT3_9PLAN</name>
<gene>
    <name evidence="2" type="ORF">Mal48_00710</name>
</gene>
<keyword evidence="1" id="KW-0175">Coiled coil</keyword>
<feature type="coiled-coil region" evidence="1">
    <location>
        <begin position="173"/>
        <end position="207"/>
    </location>
</feature>
<evidence type="ECO:0000313" key="3">
    <source>
        <dbReference type="Proteomes" id="UP000315724"/>
    </source>
</evidence>
<dbReference type="Proteomes" id="UP000315724">
    <property type="component" value="Chromosome"/>
</dbReference>
<evidence type="ECO:0000256" key="1">
    <source>
        <dbReference type="SAM" id="Coils"/>
    </source>
</evidence>
<dbReference type="AlphaFoldDB" id="A0A517QGT3"/>
<evidence type="ECO:0000313" key="2">
    <source>
        <dbReference type="EMBL" id="QDT30843.1"/>
    </source>
</evidence>
<sequence>MDSTTLTERCQDWNQNLSIDESQRLVKNVALTGEQSKNGYTYSDSSLKSAVALYDSKPVFLDHARDRTRPHDRSTRDLVGSITNPRYDQGRIRGDIHVLETDSGKTFLKLLEMDTPGIGMSHVVKAKRSLDGTVVDEIVDVISVDAVVNPATTKTFSESTSAENVTTEENTPLLNFEQQIETLTSEQKRLQIQNRELSSLVKKLQTKQQVTDLLAESRLPDGAVTDFFVSQLEAARDRKLQEQMIQDRLSLLTPKEGSPSLVMSRERSSLFESASEDDRFIQAIRKK</sequence>
<protein>
    <submittedName>
        <fullName evidence="2">Uncharacterized protein</fullName>
    </submittedName>
</protein>
<reference evidence="2 3" key="1">
    <citation type="submission" date="2019-02" db="EMBL/GenBank/DDBJ databases">
        <title>Deep-cultivation of Planctomycetes and their phenomic and genomic characterization uncovers novel biology.</title>
        <authorList>
            <person name="Wiegand S."/>
            <person name="Jogler M."/>
            <person name="Boedeker C."/>
            <person name="Pinto D."/>
            <person name="Vollmers J."/>
            <person name="Rivas-Marin E."/>
            <person name="Kohn T."/>
            <person name="Peeters S.H."/>
            <person name="Heuer A."/>
            <person name="Rast P."/>
            <person name="Oberbeckmann S."/>
            <person name="Bunk B."/>
            <person name="Jeske O."/>
            <person name="Meyerdierks A."/>
            <person name="Storesund J.E."/>
            <person name="Kallscheuer N."/>
            <person name="Luecker S."/>
            <person name="Lage O.M."/>
            <person name="Pohl T."/>
            <person name="Merkel B.J."/>
            <person name="Hornburger P."/>
            <person name="Mueller R.-W."/>
            <person name="Bruemmer F."/>
            <person name="Labrenz M."/>
            <person name="Spormann A.M."/>
            <person name="Op den Camp H."/>
            <person name="Overmann J."/>
            <person name="Amann R."/>
            <person name="Jetten M.S.M."/>
            <person name="Mascher T."/>
            <person name="Medema M.H."/>
            <person name="Devos D.P."/>
            <person name="Kaster A.-K."/>
            <person name="Ovreas L."/>
            <person name="Rohde M."/>
            <person name="Galperin M.Y."/>
            <person name="Jogler C."/>
        </authorList>
    </citation>
    <scope>NUCLEOTIDE SEQUENCE [LARGE SCALE GENOMIC DNA]</scope>
    <source>
        <strain evidence="2 3">Mal48</strain>
    </source>
</reference>
<dbReference type="EMBL" id="CP036267">
    <property type="protein sequence ID" value="QDT30843.1"/>
    <property type="molecule type" value="Genomic_DNA"/>
</dbReference>